<proteinExistence type="predicted"/>
<dbReference type="RefSeq" id="WP_285630947.1">
    <property type="nucleotide sequence ID" value="NZ_BSTJ01000011.1"/>
</dbReference>
<evidence type="ECO:0000313" key="3">
    <source>
        <dbReference type="Proteomes" id="UP001165135"/>
    </source>
</evidence>
<comment type="caution">
    <text evidence="2">The sequence shown here is derived from an EMBL/GenBank/DDBJ whole genome shotgun (WGS) entry which is preliminary data.</text>
</comment>
<dbReference type="EMBL" id="BSTJ01000011">
    <property type="protein sequence ID" value="GLY79465.1"/>
    <property type="molecule type" value="Genomic_DNA"/>
</dbReference>
<dbReference type="InterPro" id="IPR010982">
    <property type="entry name" value="Lambda_DNA-bd_dom_sf"/>
</dbReference>
<dbReference type="Proteomes" id="UP001165135">
    <property type="component" value="Unassembled WGS sequence"/>
</dbReference>
<dbReference type="Gene3D" id="1.10.260.40">
    <property type="entry name" value="lambda repressor-like DNA-binding domains"/>
    <property type="match status" value="1"/>
</dbReference>
<dbReference type="InterPro" id="IPR001387">
    <property type="entry name" value="Cro/C1-type_HTH"/>
</dbReference>
<gene>
    <name evidence="2" type="ORF">Airi01_077320</name>
</gene>
<dbReference type="InterPro" id="IPR043917">
    <property type="entry name" value="DUF5753"/>
</dbReference>
<dbReference type="Pfam" id="PF19054">
    <property type="entry name" value="DUF5753"/>
    <property type="match status" value="1"/>
</dbReference>
<dbReference type="AlphaFoldDB" id="A0A9W6RT58"/>
<accession>A0A9W6RT58</accession>
<dbReference type="GO" id="GO:0003677">
    <property type="term" value="F:DNA binding"/>
    <property type="evidence" value="ECO:0007669"/>
    <property type="project" value="InterPro"/>
</dbReference>
<evidence type="ECO:0000259" key="1">
    <source>
        <dbReference type="PROSITE" id="PS50943"/>
    </source>
</evidence>
<dbReference type="PROSITE" id="PS50943">
    <property type="entry name" value="HTH_CROC1"/>
    <property type="match status" value="1"/>
</dbReference>
<name>A0A9W6RT58_9ACTN</name>
<reference evidence="2" key="1">
    <citation type="submission" date="2023-03" db="EMBL/GenBank/DDBJ databases">
        <title>Actinoallomurus iriomotensis NBRC 103681.</title>
        <authorList>
            <person name="Ichikawa N."/>
            <person name="Sato H."/>
            <person name="Tonouchi N."/>
        </authorList>
    </citation>
    <scope>NUCLEOTIDE SEQUENCE</scope>
    <source>
        <strain evidence="2">NBRC 103681</strain>
    </source>
</reference>
<evidence type="ECO:0000313" key="2">
    <source>
        <dbReference type="EMBL" id="GLY79465.1"/>
    </source>
</evidence>
<protein>
    <submittedName>
        <fullName evidence="2">Transcriptional regulator</fullName>
    </submittedName>
</protein>
<dbReference type="SUPFAM" id="SSF47413">
    <property type="entry name" value="lambda repressor-like DNA-binding domains"/>
    <property type="match status" value="1"/>
</dbReference>
<organism evidence="2 3">
    <name type="scientific">Actinoallomurus iriomotensis</name>
    <dbReference type="NCBI Taxonomy" id="478107"/>
    <lineage>
        <taxon>Bacteria</taxon>
        <taxon>Bacillati</taxon>
        <taxon>Actinomycetota</taxon>
        <taxon>Actinomycetes</taxon>
        <taxon>Streptosporangiales</taxon>
        <taxon>Thermomonosporaceae</taxon>
        <taxon>Actinoallomurus</taxon>
    </lineage>
</organism>
<feature type="domain" description="HTH cro/C1-type" evidence="1">
    <location>
        <begin position="21"/>
        <end position="51"/>
    </location>
</feature>
<dbReference type="CDD" id="cd00093">
    <property type="entry name" value="HTH_XRE"/>
    <property type="match status" value="1"/>
</dbReference>
<sequence length="269" mass="29713">MNINESPDPRSSLWAFMAYLLRFHRMERGMSGAALADLLNCARSSISRLENADAKLTDAQAAQVDQEWRTGGLFGLLLYYARLGHEPNWLKSFNELVARAFVIKIYSGQLIPGLLQTPEYARALFVAGREPDISSAVEARMARQDPLHRPNPPEVWVLLAETALLCHVGGTKVMRDQLARLLELSELPNVILRVVPNSAGANLGLDGPFKIVTVKEGSVAYLDALNGGRLAPETSEVAELDARFNRIGAVAEPMDSSRRLIREVMETFT</sequence>